<dbReference type="InterPro" id="IPR027302">
    <property type="entry name" value="Gln_synth_N_conserv_site"/>
</dbReference>
<evidence type="ECO:0000256" key="13">
    <source>
        <dbReference type="PIRSR" id="PIRSR604809-3"/>
    </source>
</evidence>
<keyword evidence="23" id="KW-1185">Reference proteome</keyword>
<reference evidence="20 23" key="2">
    <citation type="submission" date="2021-01" db="EMBL/GenBank/DDBJ databases">
        <title>Complete genome sequences of Corynebacterium macginleyi strains isolated from infectious keratitis.</title>
        <authorList>
            <person name="Sagerfors S."/>
            <person name="Poehlein A."/>
            <person name="Soderquist B."/>
            <person name="Bruggemann H."/>
        </authorList>
    </citation>
    <scope>NUCLEOTIDE SEQUENCE [LARGE SCALE GENOMIC DNA]</scope>
    <source>
        <strain evidence="20 23">12T220</strain>
    </source>
</reference>
<dbReference type="Pfam" id="PF00120">
    <property type="entry name" value="Gln-synt_C"/>
    <property type="match status" value="1"/>
</dbReference>
<evidence type="ECO:0000256" key="17">
    <source>
        <dbReference type="RuleBase" id="RU004356"/>
    </source>
</evidence>
<dbReference type="SMART" id="SM01230">
    <property type="entry name" value="Gln-synt_C"/>
    <property type="match status" value="1"/>
</dbReference>
<evidence type="ECO:0000256" key="16">
    <source>
        <dbReference type="RuleBase" id="RU000384"/>
    </source>
</evidence>
<dbReference type="InterPro" id="IPR008146">
    <property type="entry name" value="Gln_synth_cat_dom"/>
</dbReference>
<evidence type="ECO:0000256" key="12">
    <source>
        <dbReference type="PIRSR" id="PIRSR604809-2"/>
    </source>
</evidence>
<dbReference type="GO" id="GO:0006542">
    <property type="term" value="P:glutamine biosynthetic process"/>
    <property type="evidence" value="ECO:0007669"/>
    <property type="project" value="InterPro"/>
</dbReference>
<dbReference type="InterPro" id="IPR036651">
    <property type="entry name" value="Gln_synt_N_sf"/>
</dbReference>
<evidence type="ECO:0000313" key="23">
    <source>
        <dbReference type="Proteomes" id="UP001518680"/>
    </source>
</evidence>
<feature type="binding site" evidence="11">
    <location>
        <begin position="270"/>
        <end position="271"/>
    </location>
    <ligand>
        <name>L-glutamate</name>
        <dbReference type="ChEBI" id="CHEBI:29985"/>
    </ligand>
</feature>
<feature type="binding site" evidence="13">
    <location>
        <position position="219"/>
    </location>
    <ligand>
        <name>Mg(2+)</name>
        <dbReference type="ChEBI" id="CHEBI:18420"/>
        <label>2</label>
    </ligand>
</feature>
<feature type="binding site" evidence="12">
    <location>
        <position position="214"/>
    </location>
    <ligand>
        <name>ATP</name>
        <dbReference type="ChEBI" id="CHEBI:30616"/>
    </ligand>
</feature>
<feature type="binding site" evidence="12">
    <location>
        <begin position="277"/>
        <end position="279"/>
    </location>
    <ligand>
        <name>ATP</name>
        <dbReference type="ChEBI" id="CHEBI:30616"/>
    </ligand>
</feature>
<keyword evidence="7 17" id="KW-0436">Ligase</keyword>
<comment type="catalytic activity">
    <reaction evidence="10 17">
        <text>L-glutamate + NH4(+) + ATP = L-glutamine + ADP + phosphate + H(+)</text>
        <dbReference type="Rhea" id="RHEA:16169"/>
        <dbReference type="ChEBI" id="CHEBI:15378"/>
        <dbReference type="ChEBI" id="CHEBI:28938"/>
        <dbReference type="ChEBI" id="CHEBI:29985"/>
        <dbReference type="ChEBI" id="CHEBI:30616"/>
        <dbReference type="ChEBI" id="CHEBI:43474"/>
        <dbReference type="ChEBI" id="CHEBI:58359"/>
        <dbReference type="ChEBI" id="CHEBI:456216"/>
        <dbReference type="EC" id="6.3.1.2"/>
    </reaction>
</comment>
<dbReference type="EC" id="6.3.1.2" evidence="4 17"/>
<dbReference type="Gene3D" id="3.30.590.10">
    <property type="entry name" value="Glutamine synthetase/guanido kinase, catalytic domain"/>
    <property type="match status" value="1"/>
</dbReference>
<dbReference type="AlphaFoldDB" id="A0A3M0GGC9"/>
<evidence type="ECO:0000256" key="15">
    <source>
        <dbReference type="PROSITE-ProRule" id="PRU01330"/>
    </source>
</evidence>
<keyword evidence="6" id="KW-0963">Cytoplasm</keyword>
<keyword evidence="13" id="KW-0460">Magnesium</keyword>
<dbReference type="GO" id="GO:0046872">
    <property type="term" value="F:metal ion binding"/>
    <property type="evidence" value="ECO:0007669"/>
    <property type="project" value="UniProtKB-KW"/>
</dbReference>
<feature type="binding site" evidence="11">
    <location>
        <position position="367"/>
    </location>
    <ligand>
        <name>L-glutamate</name>
        <dbReference type="ChEBI" id="CHEBI:29985"/>
    </ligand>
</feature>
<evidence type="ECO:0000256" key="6">
    <source>
        <dbReference type="ARBA" id="ARBA00022490"/>
    </source>
</evidence>
<dbReference type="PANTHER" id="PTHR43407:SF1">
    <property type="entry name" value="LENGSIN"/>
    <property type="match status" value="1"/>
</dbReference>
<dbReference type="GO" id="GO:0005737">
    <property type="term" value="C:cytoplasm"/>
    <property type="evidence" value="ECO:0007669"/>
    <property type="project" value="UniProtKB-SubCell"/>
</dbReference>
<proteinExistence type="inferred from homology"/>
<keyword evidence="14" id="KW-0597">Phosphoprotein</keyword>
<dbReference type="Pfam" id="PF03951">
    <property type="entry name" value="Gln-synt_N"/>
    <property type="match status" value="1"/>
</dbReference>
<dbReference type="SUPFAM" id="SSF55931">
    <property type="entry name" value="Glutamine synthetase/guanido kinase"/>
    <property type="match status" value="1"/>
</dbReference>
<dbReference type="PROSITE" id="PS51987">
    <property type="entry name" value="GS_CATALYTIC"/>
    <property type="match status" value="1"/>
</dbReference>
<feature type="binding site" evidence="13">
    <location>
        <position position="365"/>
    </location>
    <ligand>
        <name>Mg(2+)</name>
        <dbReference type="ChEBI" id="CHEBI:18420"/>
        <label>1</label>
    </ligand>
</feature>
<comment type="subcellular location">
    <subcellularLocation>
        <location evidence="1">Cytoplasm</location>
    </subcellularLocation>
</comment>
<evidence type="ECO:0000313" key="20">
    <source>
        <dbReference type="EMBL" id="MBM0243465.1"/>
    </source>
</evidence>
<accession>A0A3M0GGC9</accession>
<feature type="binding site" evidence="13">
    <location>
        <position position="135"/>
    </location>
    <ligand>
        <name>Mg(2+)</name>
        <dbReference type="ChEBI" id="CHEBI:18420"/>
        <label>2</label>
    </ligand>
</feature>
<organism evidence="21 22">
    <name type="scientific">Corynebacterium macginleyi</name>
    <dbReference type="NCBI Taxonomy" id="38290"/>
    <lineage>
        <taxon>Bacteria</taxon>
        <taxon>Bacillati</taxon>
        <taxon>Actinomycetota</taxon>
        <taxon>Actinomycetes</taxon>
        <taxon>Mycobacteriales</taxon>
        <taxon>Corynebacteriaceae</taxon>
        <taxon>Corynebacterium</taxon>
    </lineage>
</organism>
<sequence>MSFETVQDIVHFIQNEDVKFVDVRFTDVPGTEHHFSIPASEFTEEDAENGLAFDGSSIRGFTTIEESDMTLLPDPATAHIDPFRSAKTLNIKFFVHDPFTYEPFTRDSRNIARKAEEYLQSTGIADTCNFGAEAEFYLFDSVRYGTDMQHGFYEVDSDEGWWNRDNETNMDGTPNTGYKTRVKGGYFPTPPYDKHSEVRDDIVANLQEVGFQIERFHHEVGAAQNEINYRFNSLLHAGDDIQTFKYVVKRTAQKWGKTATFMPKPLAGDNGSGMHAHMSLWKDGEPLFHDEAGYAGLSDIARYFIGGILHHAGAVLAFTNPTLNSYHRLVPGFEAPINLVYSQRNRSAAIRIPITGSNPKAKRIEFRAPDPSSNPYLAFAAMMMAGVDGVKNRIEPHAPVDKDLYELPPAEAESIPQAPTSLEASLEALKEDMDFLTEGDVFTEDLLETYITYKYENEINPARLRPTPQEFELYFDC</sequence>
<dbReference type="InterPro" id="IPR008147">
    <property type="entry name" value="Gln_synt_N"/>
</dbReference>
<evidence type="ECO:0000256" key="9">
    <source>
        <dbReference type="ARBA" id="ARBA00022840"/>
    </source>
</evidence>
<feature type="binding site" evidence="11">
    <location>
        <position position="346"/>
    </location>
    <ligand>
        <name>L-glutamate</name>
        <dbReference type="ChEBI" id="CHEBI:29985"/>
    </ligand>
</feature>
<evidence type="ECO:0000256" key="8">
    <source>
        <dbReference type="ARBA" id="ARBA00022741"/>
    </source>
</evidence>
<gene>
    <name evidence="21" type="primary">glnA</name>
    <name evidence="21" type="ORF">D9543_06130</name>
    <name evidence="20" type="ORF">GWO63_004085</name>
</gene>
<feature type="modified residue" description="O-AMP-tyrosine" evidence="14">
    <location>
        <position position="405"/>
    </location>
</feature>
<feature type="binding site" evidence="13">
    <location>
        <position position="226"/>
    </location>
    <ligand>
        <name>Mg(2+)</name>
        <dbReference type="ChEBI" id="CHEBI:18420"/>
        <label>1</label>
    </ligand>
</feature>
<evidence type="ECO:0000256" key="1">
    <source>
        <dbReference type="ARBA" id="ARBA00004496"/>
    </source>
</evidence>
<feature type="domain" description="GS catalytic" evidence="19">
    <location>
        <begin position="108"/>
        <end position="477"/>
    </location>
</feature>
<keyword evidence="13" id="KW-0479">Metal-binding</keyword>
<feature type="binding site" evidence="13">
    <location>
        <position position="275"/>
    </location>
    <ligand>
        <name>Mg(2+)</name>
        <dbReference type="ChEBI" id="CHEBI:18420"/>
        <label>1</label>
    </ligand>
</feature>
<comment type="similarity">
    <text evidence="2 15 16">Belongs to the glutamine synthetase family.</text>
</comment>
<evidence type="ECO:0000259" key="18">
    <source>
        <dbReference type="PROSITE" id="PS51986"/>
    </source>
</evidence>
<name>A0A3M0GGC9_9CORY</name>
<dbReference type="EMBL" id="JAACBX020000001">
    <property type="protein sequence ID" value="MBM0243465.1"/>
    <property type="molecule type" value="Genomic_DNA"/>
</dbReference>
<feature type="binding site" evidence="11">
    <location>
        <position position="334"/>
    </location>
    <ligand>
        <name>L-glutamate</name>
        <dbReference type="ChEBI" id="CHEBI:29985"/>
    </ligand>
</feature>
<evidence type="ECO:0000259" key="19">
    <source>
        <dbReference type="PROSITE" id="PS51987"/>
    </source>
</evidence>
<keyword evidence="9 12" id="KW-0067">ATP-binding</keyword>
<dbReference type="PANTHER" id="PTHR43407">
    <property type="entry name" value="GLUTAMINE SYNTHETASE"/>
    <property type="match status" value="1"/>
</dbReference>
<comment type="caution">
    <text evidence="21">The sequence shown here is derived from an EMBL/GenBank/DDBJ whole genome shotgun (WGS) entry which is preliminary data.</text>
</comment>
<dbReference type="GO" id="GO:0016020">
    <property type="term" value="C:membrane"/>
    <property type="evidence" value="ECO:0007669"/>
    <property type="project" value="TreeGrafter"/>
</dbReference>
<evidence type="ECO:0000313" key="21">
    <source>
        <dbReference type="EMBL" id="RMB60663.1"/>
    </source>
</evidence>
<comment type="cofactor">
    <cofactor evidence="13">
        <name>Mg(2+)</name>
        <dbReference type="ChEBI" id="CHEBI:18420"/>
    </cofactor>
    <text evidence="13">Binds 2 Mg(2+) ions per subunit.</text>
</comment>
<evidence type="ECO:0000256" key="4">
    <source>
        <dbReference type="ARBA" id="ARBA00012937"/>
    </source>
</evidence>
<dbReference type="GO" id="GO:0004356">
    <property type="term" value="F:glutamine synthetase activity"/>
    <property type="evidence" value="ECO:0007669"/>
    <property type="project" value="UniProtKB-EC"/>
</dbReference>
<dbReference type="RefSeq" id="WP_121927802.1">
    <property type="nucleotide sequence ID" value="NZ_JAACBT010000010.1"/>
</dbReference>
<dbReference type="PROSITE" id="PS00181">
    <property type="entry name" value="GLNA_ATP"/>
    <property type="match status" value="1"/>
</dbReference>
<comment type="subunit">
    <text evidence="3">Oligomer of 12 subunits arranged in the form of two hexagons.</text>
</comment>
<feature type="binding site" evidence="12">
    <location>
        <begin position="229"/>
        <end position="231"/>
    </location>
    <ligand>
        <name>ATP</name>
        <dbReference type="ChEBI" id="CHEBI:30616"/>
    </ligand>
</feature>
<dbReference type="Proteomes" id="UP000270649">
    <property type="component" value="Unassembled WGS sequence"/>
</dbReference>
<dbReference type="FunFam" id="3.30.590.10:FF:000001">
    <property type="entry name" value="Glutamine synthetase"/>
    <property type="match status" value="1"/>
</dbReference>
<keyword evidence="8 12" id="KW-0547">Nucleotide-binding</keyword>
<feature type="domain" description="GS beta-grasp" evidence="18">
    <location>
        <begin position="16"/>
        <end position="100"/>
    </location>
</feature>
<dbReference type="GO" id="GO:0019740">
    <property type="term" value="P:nitrogen utilization"/>
    <property type="evidence" value="ECO:0007669"/>
    <property type="project" value="TreeGrafter"/>
</dbReference>
<reference evidence="21 22" key="1">
    <citation type="submission" date="2018-10" db="EMBL/GenBank/DDBJ databases">
        <title>Corynebacterium macginleyi genome sequencing and assembly of the type strain and two clinical samples.</title>
        <authorList>
            <person name="Bernier A.-M."/>
            <person name="Bernard K."/>
        </authorList>
    </citation>
    <scope>NUCLEOTIDE SEQUENCE [LARGE SCALE GENOMIC DNA]</scope>
    <source>
        <strain evidence="21 22">NML 120205</strain>
    </source>
</reference>
<dbReference type="InterPro" id="IPR004809">
    <property type="entry name" value="Gln_synth_I"/>
</dbReference>
<dbReference type="GO" id="GO:0005524">
    <property type="term" value="F:ATP binding"/>
    <property type="evidence" value="ECO:0007669"/>
    <property type="project" value="UniProtKB-KW"/>
</dbReference>
<feature type="binding site" evidence="12">
    <location>
        <position position="360"/>
    </location>
    <ligand>
        <name>ATP</name>
        <dbReference type="ChEBI" id="CHEBI:30616"/>
    </ligand>
</feature>
<evidence type="ECO:0000256" key="14">
    <source>
        <dbReference type="PIRSR" id="PIRSR604809-50"/>
    </source>
</evidence>
<evidence type="ECO:0000256" key="10">
    <source>
        <dbReference type="ARBA" id="ARBA00049436"/>
    </source>
</evidence>
<dbReference type="Gene3D" id="3.10.20.70">
    <property type="entry name" value="Glutamine synthetase, N-terminal domain"/>
    <property type="match status" value="1"/>
</dbReference>
<evidence type="ECO:0000256" key="7">
    <source>
        <dbReference type="ARBA" id="ARBA00022598"/>
    </source>
</evidence>
<evidence type="ECO:0000256" key="2">
    <source>
        <dbReference type="ARBA" id="ARBA00009897"/>
    </source>
</evidence>
<dbReference type="PROSITE" id="PS00180">
    <property type="entry name" value="GLNA_1"/>
    <property type="match status" value="1"/>
</dbReference>
<dbReference type="PROSITE" id="PS51986">
    <property type="entry name" value="GS_BETA_GRASP"/>
    <property type="match status" value="1"/>
</dbReference>
<evidence type="ECO:0000313" key="22">
    <source>
        <dbReference type="Proteomes" id="UP000270649"/>
    </source>
</evidence>
<dbReference type="NCBIfam" id="TIGR00653">
    <property type="entry name" value="GlnA"/>
    <property type="match status" value="1"/>
</dbReference>
<evidence type="ECO:0000256" key="3">
    <source>
        <dbReference type="ARBA" id="ARBA00011354"/>
    </source>
</evidence>
<dbReference type="SUPFAM" id="SSF54368">
    <property type="entry name" value="Glutamine synthetase, N-terminal domain"/>
    <property type="match status" value="1"/>
</dbReference>
<feature type="binding site" evidence="11">
    <location>
        <position position="328"/>
    </location>
    <ligand>
        <name>L-glutamate</name>
        <dbReference type="ChEBI" id="CHEBI:29985"/>
    </ligand>
</feature>
<dbReference type="InterPro" id="IPR014746">
    <property type="entry name" value="Gln_synth/guanido_kin_cat_dom"/>
</dbReference>
<protein>
    <recommendedName>
        <fullName evidence="5 17">Glutamine synthetase</fullName>
        <ecNumber evidence="4 17">6.3.1.2</ecNumber>
    </recommendedName>
</protein>
<evidence type="ECO:0000256" key="5">
    <source>
        <dbReference type="ARBA" id="ARBA00021364"/>
    </source>
</evidence>
<feature type="binding site" evidence="13">
    <location>
        <position position="133"/>
    </location>
    <ligand>
        <name>Mg(2+)</name>
        <dbReference type="ChEBI" id="CHEBI:18420"/>
        <label>1</label>
    </ligand>
</feature>
<feature type="binding site" evidence="12">
    <location>
        <position position="346"/>
    </location>
    <ligand>
        <name>ATP</name>
        <dbReference type="ChEBI" id="CHEBI:30616"/>
    </ligand>
</feature>
<dbReference type="InterPro" id="IPR027303">
    <property type="entry name" value="Gln_synth_gly_rich_site"/>
</dbReference>
<evidence type="ECO:0000256" key="11">
    <source>
        <dbReference type="PIRSR" id="PIRSR604809-1"/>
    </source>
</evidence>
<dbReference type="Proteomes" id="UP001518680">
    <property type="component" value="Unassembled WGS sequence"/>
</dbReference>
<dbReference type="EMBL" id="REGC01000006">
    <property type="protein sequence ID" value="RMB60663.1"/>
    <property type="molecule type" value="Genomic_DNA"/>
</dbReference>